<organism evidence="1 2">
    <name type="scientific">Methanobrevibacter arboriphilus</name>
    <dbReference type="NCBI Taxonomy" id="39441"/>
    <lineage>
        <taxon>Archaea</taxon>
        <taxon>Methanobacteriati</taxon>
        <taxon>Methanobacteriota</taxon>
        <taxon>Methanomada group</taxon>
        <taxon>Methanobacteria</taxon>
        <taxon>Methanobacteriales</taxon>
        <taxon>Methanobacteriaceae</taxon>
        <taxon>Methanobrevibacter</taxon>
    </lineage>
</organism>
<accession>A0A843ADM7</accession>
<evidence type="ECO:0000313" key="2">
    <source>
        <dbReference type="Proteomes" id="UP000658733"/>
    </source>
</evidence>
<gene>
    <name evidence="1" type="ORF">ISP01_05350</name>
</gene>
<dbReference type="EMBL" id="JADIIN010000043">
    <property type="protein sequence ID" value="MBF4468814.1"/>
    <property type="molecule type" value="Genomic_DNA"/>
</dbReference>
<dbReference type="AlphaFoldDB" id="A0A843ADM7"/>
<sequence length="206" mass="24900">MNQNEIFIKQKCFALFLGMIINSREKFQMENDDNFKKDYVIDVLVPEQKVHYVNSVIEELIKLNNNKLERWHVLIYRQNYFRISYDDFNDSQKAIIDAIFQGYNPTIETKTTTNWLAYQSSFILMSYLKSYGYLVEYNEEKEYLWAEIQMTKETRIINLIQFLAEQSNLKYDIRYGRNDAYILKIKFIKKFIEYFNITAKQIGELL</sequence>
<comment type="caution">
    <text evidence="1">The sequence shown here is derived from an EMBL/GenBank/DDBJ whole genome shotgun (WGS) entry which is preliminary data.</text>
</comment>
<evidence type="ECO:0000313" key="1">
    <source>
        <dbReference type="EMBL" id="MBF4468814.1"/>
    </source>
</evidence>
<dbReference type="RefSeq" id="WP_278522863.1">
    <property type="nucleotide sequence ID" value="NZ_JADIIN010000043.1"/>
</dbReference>
<reference evidence="1" key="1">
    <citation type="submission" date="2020-10" db="EMBL/GenBank/DDBJ databases">
        <title>Dehalococcoides mccartyi of a TCE/Cr reducing biochatode.</title>
        <authorList>
            <person name="Matturro B."/>
        </authorList>
    </citation>
    <scope>NUCLEOTIDE SEQUENCE</scope>
    <source>
        <strain evidence="1">Bin4</strain>
    </source>
</reference>
<protein>
    <submittedName>
        <fullName evidence="1">Uncharacterized protein</fullName>
    </submittedName>
</protein>
<name>A0A843ADM7_METAZ</name>
<proteinExistence type="predicted"/>
<dbReference type="Proteomes" id="UP000658733">
    <property type="component" value="Unassembled WGS sequence"/>
</dbReference>